<accession>A0A9Q3I9N5</accession>
<feature type="region of interest" description="Disordered" evidence="1">
    <location>
        <begin position="185"/>
        <end position="206"/>
    </location>
</feature>
<sequence length="267" mass="29581">MLVMLADKQTRNAHSLSNPSDHVARGVPAQDALARTPLCPVPSNIDLPTPPPMVTSLLDRSKVIIRPMKDGDGKRTFELGPIVTIIKPTESPQQDSPVQRIPCKQTPRQPTPGPRTYSANPPNTMSHLFLAQVHHLNHLRTLQLMSQSQRWLQHSPWRKHLLVPLLPAQSSSLTIHPLDPPLPLLLSPTPPPSTPVPSPSTPTPDLPTAFSPLVPSSSHSYDDAHQEFTNLRPTPMIPQPIVHKTINRILLGHHRLLHMIPFMDATH</sequence>
<feature type="compositionally biased region" description="Pro residues" evidence="1">
    <location>
        <begin position="185"/>
        <end position="205"/>
    </location>
</feature>
<proteinExistence type="predicted"/>
<organism evidence="2 3">
    <name type="scientific">Austropuccinia psidii MF-1</name>
    <dbReference type="NCBI Taxonomy" id="1389203"/>
    <lineage>
        <taxon>Eukaryota</taxon>
        <taxon>Fungi</taxon>
        <taxon>Dikarya</taxon>
        <taxon>Basidiomycota</taxon>
        <taxon>Pucciniomycotina</taxon>
        <taxon>Pucciniomycetes</taxon>
        <taxon>Pucciniales</taxon>
        <taxon>Sphaerophragmiaceae</taxon>
        <taxon>Austropuccinia</taxon>
    </lineage>
</organism>
<feature type="region of interest" description="Disordered" evidence="1">
    <location>
        <begin position="1"/>
        <end position="24"/>
    </location>
</feature>
<evidence type="ECO:0000256" key="1">
    <source>
        <dbReference type="SAM" id="MobiDB-lite"/>
    </source>
</evidence>
<feature type="region of interest" description="Disordered" evidence="1">
    <location>
        <begin position="87"/>
        <end position="115"/>
    </location>
</feature>
<gene>
    <name evidence="2" type="ORF">O181_073003</name>
</gene>
<dbReference type="AlphaFoldDB" id="A0A9Q3I9N5"/>
<evidence type="ECO:0000313" key="3">
    <source>
        <dbReference type="Proteomes" id="UP000765509"/>
    </source>
</evidence>
<evidence type="ECO:0000313" key="2">
    <source>
        <dbReference type="EMBL" id="MBW0533288.1"/>
    </source>
</evidence>
<name>A0A9Q3I9N5_9BASI</name>
<comment type="caution">
    <text evidence="2">The sequence shown here is derived from an EMBL/GenBank/DDBJ whole genome shotgun (WGS) entry which is preliminary data.</text>
</comment>
<keyword evidence="3" id="KW-1185">Reference proteome</keyword>
<dbReference type="Proteomes" id="UP000765509">
    <property type="component" value="Unassembled WGS sequence"/>
</dbReference>
<reference evidence="2" key="1">
    <citation type="submission" date="2021-03" db="EMBL/GenBank/DDBJ databases">
        <title>Draft genome sequence of rust myrtle Austropuccinia psidii MF-1, a brazilian biotype.</title>
        <authorList>
            <person name="Quecine M.C."/>
            <person name="Pachon D.M.R."/>
            <person name="Bonatelli M.L."/>
            <person name="Correr F.H."/>
            <person name="Franceschini L.M."/>
            <person name="Leite T.F."/>
            <person name="Margarido G.R.A."/>
            <person name="Almeida C.A."/>
            <person name="Ferrarezi J.A."/>
            <person name="Labate C.A."/>
        </authorList>
    </citation>
    <scope>NUCLEOTIDE SEQUENCE</scope>
    <source>
        <strain evidence="2">MF-1</strain>
    </source>
</reference>
<protein>
    <submittedName>
        <fullName evidence="2">Uncharacterized protein</fullName>
    </submittedName>
</protein>
<dbReference type="EMBL" id="AVOT02038413">
    <property type="protein sequence ID" value="MBW0533288.1"/>
    <property type="molecule type" value="Genomic_DNA"/>
</dbReference>